<dbReference type="CDD" id="cd10148">
    <property type="entry name" value="CsoR-like_DUF156"/>
    <property type="match status" value="1"/>
</dbReference>
<dbReference type="RefSeq" id="WP_194701411.1">
    <property type="nucleotide sequence ID" value="NZ_JADKNH010000004.1"/>
</dbReference>
<protein>
    <submittedName>
        <fullName evidence="1">Metal-sensitive transcriptional regulator</fullName>
    </submittedName>
</protein>
<reference evidence="1 2" key="1">
    <citation type="submission" date="2020-11" db="EMBL/GenBank/DDBJ databases">
        <title>Fusibacter basophilias sp. nov.</title>
        <authorList>
            <person name="Qiu D."/>
        </authorList>
    </citation>
    <scope>NUCLEOTIDE SEQUENCE [LARGE SCALE GENOMIC DNA]</scope>
    <source>
        <strain evidence="1 2">Q10-2</strain>
    </source>
</reference>
<organism evidence="1 2">
    <name type="scientific">Fusibacter ferrireducens</name>
    <dbReference type="NCBI Taxonomy" id="2785058"/>
    <lineage>
        <taxon>Bacteria</taxon>
        <taxon>Bacillati</taxon>
        <taxon>Bacillota</taxon>
        <taxon>Clostridia</taxon>
        <taxon>Eubacteriales</taxon>
        <taxon>Eubacteriales Family XII. Incertae Sedis</taxon>
        <taxon>Fusibacter</taxon>
    </lineage>
</organism>
<gene>
    <name evidence="1" type="ORF">ISU02_08630</name>
</gene>
<name>A0ABR9ZUD3_9FIRM</name>
<evidence type="ECO:0000313" key="1">
    <source>
        <dbReference type="EMBL" id="MBF4693184.1"/>
    </source>
</evidence>
<dbReference type="PANTHER" id="PTHR33677:SF3">
    <property type="entry name" value="COPPER-SENSING TRANSCRIPTIONAL REPRESSOR RICR"/>
    <property type="match status" value="1"/>
</dbReference>
<comment type="caution">
    <text evidence="1">The sequence shown here is derived from an EMBL/GenBank/DDBJ whole genome shotgun (WGS) entry which is preliminary data.</text>
</comment>
<keyword evidence="2" id="KW-1185">Reference proteome</keyword>
<sequence>MSTPESKKKIINRLKTIKGHIQGIENMIENDKGCDEVLIQIAAIKQSIHKVGLAVMEEHASHCFMEDEAVDKEKMEELIKLMFNYTK</sequence>
<dbReference type="InterPro" id="IPR038390">
    <property type="entry name" value="Metal_Tscrpt_repr_sf"/>
</dbReference>
<dbReference type="PANTHER" id="PTHR33677">
    <property type="entry name" value="TRANSCRIPTIONAL REPRESSOR FRMR-RELATED"/>
    <property type="match status" value="1"/>
</dbReference>
<accession>A0ABR9ZUD3</accession>
<dbReference type="InterPro" id="IPR003735">
    <property type="entry name" value="Metal_Tscrpt_repr"/>
</dbReference>
<evidence type="ECO:0000313" key="2">
    <source>
        <dbReference type="Proteomes" id="UP000614200"/>
    </source>
</evidence>
<dbReference type="Gene3D" id="1.20.58.1000">
    <property type="entry name" value="Metal-sensitive repressor, helix protomer"/>
    <property type="match status" value="1"/>
</dbReference>
<dbReference type="Pfam" id="PF02583">
    <property type="entry name" value="Trns_repr_metal"/>
    <property type="match status" value="1"/>
</dbReference>
<dbReference type="Proteomes" id="UP000614200">
    <property type="component" value="Unassembled WGS sequence"/>
</dbReference>
<dbReference type="EMBL" id="JADKNH010000004">
    <property type="protein sequence ID" value="MBF4693184.1"/>
    <property type="molecule type" value="Genomic_DNA"/>
</dbReference>
<proteinExistence type="predicted"/>